<sequence>MKFKFVSNIKQDEQLVKIITHPNNEKEIRKLLGDEKYIQLIDYRTNNYVNTSVREIECITSFTHVSKVKLIDNKEFLIKGRLKELEYLKSYKMFRINNQQIININKINNYSIDKGSRIVIGCVSGSEYRVSRHYAKAIKEELTCGII</sequence>
<name>A0AAE7BZD8_9STAP</name>
<dbReference type="RefSeq" id="WP_138070342.1">
    <property type="nucleotide sequence ID" value="NZ_CP035309.1"/>
</dbReference>
<evidence type="ECO:0000313" key="2">
    <source>
        <dbReference type="EMBL" id="QIH77410.1"/>
    </source>
</evidence>
<evidence type="ECO:0000259" key="1">
    <source>
        <dbReference type="PROSITE" id="PS50930"/>
    </source>
</evidence>
<dbReference type="Proteomes" id="UP000501122">
    <property type="component" value="Chromosome"/>
</dbReference>
<dbReference type="PROSITE" id="PS50930">
    <property type="entry name" value="HTH_LYTTR"/>
    <property type="match status" value="1"/>
</dbReference>
<evidence type="ECO:0000313" key="3">
    <source>
        <dbReference type="Proteomes" id="UP000501122"/>
    </source>
</evidence>
<dbReference type="Pfam" id="PF04397">
    <property type="entry name" value="LytTR"/>
    <property type="match status" value="1"/>
</dbReference>
<dbReference type="Gene3D" id="2.40.50.1020">
    <property type="entry name" value="LytTr DNA-binding domain"/>
    <property type="match status" value="1"/>
</dbReference>
<dbReference type="EMBL" id="CP047363">
    <property type="protein sequence ID" value="QIH77410.1"/>
    <property type="molecule type" value="Genomic_DNA"/>
</dbReference>
<dbReference type="AlphaFoldDB" id="A0AAE7BZD8"/>
<dbReference type="SMART" id="SM00850">
    <property type="entry name" value="LytTR"/>
    <property type="match status" value="1"/>
</dbReference>
<proteinExistence type="predicted"/>
<accession>A0AAE7BZD8</accession>
<reference evidence="2" key="1">
    <citation type="journal article" date="2020" name="Antimicrob. Agents Chemother.">
        <title>The novel macrolide resistance genes mef(D), msr(F) and msr(H) are present on resistance islands in Macrococcus canis, Macrococcus caseolyticus and Staphylococcus aureus.</title>
        <authorList>
            <person name="Schwendener S."/>
            <person name="Dona V."/>
            <person name="Perreten V."/>
        </authorList>
    </citation>
    <scope>NUCLEOTIDE SEQUENCE</scope>
    <source>
        <strain evidence="2">Epi0076A</strain>
    </source>
</reference>
<protein>
    <recommendedName>
        <fullName evidence="1">HTH LytTR-type domain-containing protein</fullName>
    </recommendedName>
</protein>
<dbReference type="GO" id="GO:0003677">
    <property type="term" value="F:DNA binding"/>
    <property type="evidence" value="ECO:0007669"/>
    <property type="project" value="InterPro"/>
</dbReference>
<dbReference type="InterPro" id="IPR007492">
    <property type="entry name" value="LytTR_DNA-bd_dom"/>
</dbReference>
<organism evidence="2 3">
    <name type="scientific">Macrococcoides canis</name>
    <dbReference type="NCBI Taxonomy" id="1855823"/>
    <lineage>
        <taxon>Bacteria</taxon>
        <taxon>Bacillati</taxon>
        <taxon>Bacillota</taxon>
        <taxon>Bacilli</taxon>
        <taxon>Bacillales</taxon>
        <taxon>Staphylococcaceae</taxon>
        <taxon>Macrococcoides</taxon>
    </lineage>
</organism>
<gene>
    <name evidence="2" type="ORF">GTN30_01850</name>
</gene>
<feature type="domain" description="HTH LytTR-type" evidence="1">
    <location>
        <begin position="72"/>
        <end position="144"/>
    </location>
</feature>